<dbReference type="PATRIC" id="fig|465820.4.peg.1258"/>
<keyword evidence="1" id="KW-0805">Transcription regulation</keyword>
<protein>
    <recommendedName>
        <fullName evidence="4">HTH lacI-type domain-containing protein</fullName>
    </recommendedName>
</protein>
<keyword evidence="3" id="KW-0804">Transcription</keyword>
<gene>
    <name evidence="5" type="ORF">NS359_05990</name>
</gene>
<dbReference type="InterPro" id="IPR028082">
    <property type="entry name" value="Peripla_BP_I"/>
</dbReference>
<evidence type="ECO:0000313" key="6">
    <source>
        <dbReference type="Proteomes" id="UP000072763"/>
    </source>
</evidence>
<proteinExistence type="predicted"/>
<evidence type="ECO:0000256" key="3">
    <source>
        <dbReference type="ARBA" id="ARBA00023163"/>
    </source>
</evidence>
<evidence type="ECO:0000313" key="5">
    <source>
        <dbReference type="EMBL" id="KTR52528.1"/>
    </source>
</evidence>
<dbReference type="SUPFAM" id="SSF47413">
    <property type="entry name" value="lambda repressor-like DNA-binding domains"/>
    <property type="match status" value="1"/>
</dbReference>
<comment type="caution">
    <text evidence="5">The sequence shown here is derived from an EMBL/GenBank/DDBJ whole genome shotgun (WGS) entry which is preliminary data.</text>
</comment>
<dbReference type="GO" id="GO:0000976">
    <property type="term" value="F:transcription cis-regulatory region binding"/>
    <property type="evidence" value="ECO:0007669"/>
    <property type="project" value="TreeGrafter"/>
</dbReference>
<dbReference type="InterPro" id="IPR000843">
    <property type="entry name" value="HTH_LacI"/>
</dbReference>
<dbReference type="SMART" id="SM00354">
    <property type="entry name" value="HTH_LACI"/>
    <property type="match status" value="1"/>
</dbReference>
<dbReference type="Gene3D" id="3.40.50.2300">
    <property type="match status" value="2"/>
</dbReference>
<reference evidence="5 6" key="1">
    <citation type="journal article" date="2016" name="Front. Microbiol.">
        <title>Genomic Resource of Rice Seed Associated Bacteria.</title>
        <authorList>
            <person name="Midha S."/>
            <person name="Bansal K."/>
            <person name="Sharma S."/>
            <person name="Kumar N."/>
            <person name="Patil P.P."/>
            <person name="Chaudhry V."/>
            <person name="Patil P.B."/>
        </authorList>
    </citation>
    <scope>NUCLEOTIDE SEQUENCE [LARGE SCALE GENOMIC DNA]</scope>
    <source>
        <strain evidence="5 6">NS359</strain>
    </source>
</reference>
<evidence type="ECO:0000259" key="4">
    <source>
        <dbReference type="PROSITE" id="PS50932"/>
    </source>
</evidence>
<keyword evidence="2" id="KW-0238">DNA-binding</keyword>
<dbReference type="AlphaFoldDB" id="A0A147DSE7"/>
<dbReference type="GO" id="GO:0003700">
    <property type="term" value="F:DNA-binding transcription factor activity"/>
    <property type="evidence" value="ECO:0007669"/>
    <property type="project" value="TreeGrafter"/>
</dbReference>
<dbReference type="RefSeq" id="WP_058749382.1">
    <property type="nucleotide sequence ID" value="NZ_LDRC01000028.1"/>
</dbReference>
<organism evidence="5 6">
    <name type="scientific">Curtobacterium oceanosedimentum</name>
    <dbReference type="NCBI Taxonomy" id="465820"/>
    <lineage>
        <taxon>Bacteria</taxon>
        <taxon>Bacillati</taxon>
        <taxon>Actinomycetota</taxon>
        <taxon>Actinomycetes</taxon>
        <taxon>Micrococcales</taxon>
        <taxon>Microbacteriaceae</taxon>
        <taxon>Curtobacterium</taxon>
    </lineage>
</organism>
<evidence type="ECO:0000256" key="2">
    <source>
        <dbReference type="ARBA" id="ARBA00023125"/>
    </source>
</evidence>
<dbReference type="Pfam" id="PF13377">
    <property type="entry name" value="Peripla_BP_3"/>
    <property type="match status" value="1"/>
</dbReference>
<accession>A0A147DSE7</accession>
<dbReference type="PANTHER" id="PTHR30146:SF153">
    <property type="entry name" value="LACTOSE OPERON REPRESSOR"/>
    <property type="match status" value="1"/>
</dbReference>
<dbReference type="InterPro" id="IPR046335">
    <property type="entry name" value="LacI/GalR-like_sensor"/>
</dbReference>
<dbReference type="PROSITE" id="PS50932">
    <property type="entry name" value="HTH_LACI_2"/>
    <property type="match status" value="1"/>
</dbReference>
<dbReference type="Gene3D" id="1.10.260.40">
    <property type="entry name" value="lambda repressor-like DNA-binding domains"/>
    <property type="match status" value="1"/>
</dbReference>
<dbReference type="OrthoDB" id="3252280at2"/>
<feature type="domain" description="HTH lacI-type" evidence="4">
    <location>
        <begin position="6"/>
        <end position="63"/>
    </location>
</feature>
<dbReference type="Proteomes" id="UP000072763">
    <property type="component" value="Unassembled WGS sequence"/>
</dbReference>
<dbReference type="InterPro" id="IPR010982">
    <property type="entry name" value="Lambda_DNA-bd_dom_sf"/>
</dbReference>
<dbReference type="CDD" id="cd01392">
    <property type="entry name" value="HTH_LacI"/>
    <property type="match status" value="1"/>
</dbReference>
<dbReference type="CDD" id="cd06267">
    <property type="entry name" value="PBP1_LacI_sugar_binding-like"/>
    <property type="match status" value="1"/>
</dbReference>
<dbReference type="EMBL" id="LDRC01000028">
    <property type="protein sequence ID" value="KTR52528.1"/>
    <property type="molecule type" value="Genomic_DNA"/>
</dbReference>
<dbReference type="Pfam" id="PF00356">
    <property type="entry name" value="LacI"/>
    <property type="match status" value="1"/>
</dbReference>
<sequence>MPNKTVTLRDVAARARVSSTTASVVLGDRGPEFRIAADTIARVRAAAEHLGYQASGGRRRRNRTALWSVFVPSDVDVLPARTFLDGVSAYLEDRQIAVTCALVVFERGHLRDKLRWMSPEVLGGAVLVGLDDDDVAFVEGGDVQIPVVLYNRTARNAPSVMVDELGVGHMAATHFLARGIDRFVVAGPRLVTSATSLRLAGFSGALVAAGGALQPDTLLERIIVGDDQTLDTDRLVAASGRRGIFVLTDTVLPAVMAALDSAGTEVPASTEVISYGNGAISGLLHPSVTTATVPMHAMGEECAATLDRAVRQPGASREARRVFQAEMVIRDSSPAVP</sequence>
<name>A0A147DSE7_9MICO</name>
<dbReference type="SUPFAM" id="SSF53822">
    <property type="entry name" value="Periplasmic binding protein-like I"/>
    <property type="match status" value="1"/>
</dbReference>
<dbReference type="PANTHER" id="PTHR30146">
    <property type="entry name" value="LACI-RELATED TRANSCRIPTIONAL REPRESSOR"/>
    <property type="match status" value="1"/>
</dbReference>
<evidence type="ECO:0000256" key="1">
    <source>
        <dbReference type="ARBA" id="ARBA00023015"/>
    </source>
</evidence>